<dbReference type="Proteomes" id="UP000855471">
    <property type="component" value="Unassembled WGS sequence"/>
</dbReference>
<protein>
    <submittedName>
        <fullName evidence="8">LysE family translocator</fullName>
    </submittedName>
    <submittedName>
        <fullName evidence="9">Lysine transporter LysE</fullName>
    </submittedName>
</protein>
<keyword evidence="3 7" id="KW-0812">Transmembrane</keyword>
<reference evidence="8" key="3">
    <citation type="journal article" date="2018" name="Genome Biol.">
        <title>SKESA: strategic k-mer extension for scrupulous assemblies.</title>
        <authorList>
            <person name="Souvorov A."/>
            <person name="Agarwala R."/>
            <person name="Lipman D.J."/>
        </authorList>
    </citation>
    <scope>NUCLEOTIDE SEQUENCE</scope>
    <source>
        <strain evidence="8">O50</strain>
    </source>
</reference>
<feature type="transmembrane region" description="Helical" evidence="7">
    <location>
        <begin position="68"/>
        <end position="88"/>
    </location>
</feature>
<feature type="transmembrane region" description="Helical" evidence="7">
    <location>
        <begin position="143"/>
        <end position="166"/>
    </location>
</feature>
<evidence type="ECO:0000256" key="6">
    <source>
        <dbReference type="ARBA" id="ARBA00023136"/>
    </source>
</evidence>
<evidence type="ECO:0000256" key="7">
    <source>
        <dbReference type="SAM" id="Phobius"/>
    </source>
</evidence>
<accession>A0A0P8LXV4</accession>
<dbReference type="GO" id="GO:0005886">
    <property type="term" value="C:plasma membrane"/>
    <property type="evidence" value="ECO:0007669"/>
    <property type="project" value="UniProtKB-SubCell"/>
</dbReference>
<evidence type="ECO:0000313" key="9">
    <source>
        <dbReference type="EMBL" id="KPR54533.1"/>
    </source>
</evidence>
<evidence type="ECO:0000256" key="1">
    <source>
        <dbReference type="ARBA" id="ARBA00004651"/>
    </source>
</evidence>
<keyword evidence="5 7" id="KW-1133">Transmembrane helix</keyword>
<evidence type="ECO:0000313" key="10">
    <source>
        <dbReference type="Proteomes" id="UP000050520"/>
    </source>
</evidence>
<dbReference type="EMBL" id="LJEB01000068">
    <property type="protein sequence ID" value="KPR54533.1"/>
    <property type="molecule type" value="Genomic_DNA"/>
</dbReference>
<dbReference type="PANTHER" id="PTHR30086:SF20">
    <property type="entry name" value="ARGININE EXPORTER PROTEIN ARGO-RELATED"/>
    <property type="match status" value="1"/>
</dbReference>
<gene>
    <name evidence="9" type="ORF">AN672_15530</name>
    <name evidence="8" type="ORF">I9Y29_004765</name>
</gene>
<keyword evidence="2" id="KW-1003">Cell membrane</keyword>
<dbReference type="Proteomes" id="UP000050520">
    <property type="component" value="Unassembled WGS sequence"/>
</dbReference>
<evidence type="ECO:0000256" key="4">
    <source>
        <dbReference type="ARBA" id="ARBA00022970"/>
    </source>
</evidence>
<feature type="transmembrane region" description="Helical" evidence="7">
    <location>
        <begin position="109"/>
        <end position="131"/>
    </location>
</feature>
<proteinExistence type="predicted"/>
<evidence type="ECO:0000256" key="5">
    <source>
        <dbReference type="ARBA" id="ARBA00022989"/>
    </source>
</evidence>
<dbReference type="EMBL" id="DACSXJ010000050">
    <property type="protein sequence ID" value="HAT3900272.1"/>
    <property type="molecule type" value="Genomic_DNA"/>
</dbReference>
<feature type="transmembrane region" description="Helical" evidence="7">
    <location>
        <begin position="39"/>
        <end position="62"/>
    </location>
</feature>
<feature type="transmembrane region" description="Helical" evidence="7">
    <location>
        <begin position="178"/>
        <end position="199"/>
    </location>
</feature>
<keyword evidence="4" id="KW-0813">Transport</keyword>
<keyword evidence="6 7" id="KW-0472">Membrane</keyword>
<dbReference type="AlphaFoldDB" id="A0A0P8LXV4"/>
<organism evidence="8">
    <name type="scientific">Citrobacter freundii</name>
    <dbReference type="NCBI Taxonomy" id="546"/>
    <lineage>
        <taxon>Bacteria</taxon>
        <taxon>Pseudomonadati</taxon>
        <taxon>Pseudomonadota</taxon>
        <taxon>Gammaproteobacteria</taxon>
        <taxon>Enterobacterales</taxon>
        <taxon>Enterobacteriaceae</taxon>
        <taxon>Citrobacter</taxon>
        <taxon>Citrobacter freundii complex</taxon>
    </lineage>
</organism>
<feature type="transmembrane region" description="Helical" evidence="7">
    <location>
        <begin position="6"/>
        <end position="27"/>
    </location>
</feature>
<sequence length="209" mass="22468">MNFTLLAAYSLSVVTLLLTPGPVVALITTTAAQHGYRRAFLTLIGTNGASLVLIALAALMLAGVVSISAIWLGVLGLVGSLYIGVMAINGLRARASNPGLGARKRDNSGLIHGFLTGVANPKDILFFVAFFPQFIAITQDFTTSILTLTLVWVIFDVTVLSFYIVVFKRWIPERFARCSGFISSLFLLAVAVFGIIYNVHALQMLSPVM</sequence>
<keyword evidence="4" id="KW-0029">Amino-acid transport</keyword>
<comment type="caution">
    <text evidence="8">The sequence shown here is derived from an EMBL/GenBank/DDBJ whole genome shotgun (WGS) entry which is preliminary data.</text>
</comment>
<comment type="subcellular location">
    <subcellularLocation>
        <location evidence="1">Cell membrane</location>
        <topology evidence="1">Multi-pass membrane protein</topology>
    </subcellularLocation>
</comment>
<evidence type="ECO:0000256" key="2">
    <source>
        <dbReference type="ARBA" id="ARBA00022475"/>
    </source>
</evidence>
<evidence type="ECO:0000256" key="3">
    <source>
        <dbReference type="ARBA" id="ARBA00022692"/>
    </source>
</evidence>
<dbReference type="GO" id="GO:0015171">
    <property type="term" value="F:amino acid transmembrane transporter activity"/>
    <property type="evidence" value="ECO:0007669"/>
    <property type="project" value="TreeGrafter"/>
</dbReference>
<dbReference type="RefSeq" id="WP_032948625.1">
    <property type="nucleotide sequence ID" value="NZ_AP026940.1"/>
</dbReference>
<name>A0A0P8LXV4_CITFR</name>
<dbReference type="InterPro" id="IPR001123">
    <property type="entry name" value="LeuE-type"/>
</dbReference>
<reference evidence="9 10" key="2">
    <citation type="journal article" date="2017" name="PLoS ONE">
        <title>Genomic and phenotypic characterisation of fluoroquinolone resistance mechanisms in Enterobacteriaceae in Durban, South Africa.</title>
        <authorList>
            <person name="Osei Sekyere J."/>
            <person name="Amoako D.G."/>
        </authorList>
    </citation>
    <scope>NUCLEOTIDE SEQUENCE [LARGE SCALE GENOMIC DNA]</scope>
    <source>
        <strain evidence="9 10">ST62:944112508</strain>
    </source>
</reference>
<reference evidence="8" key="4">
    <citation type="submission" date="2020-09" db="EMBL/GenBank/DDBJ databases">
        <authorList>
            <consortium name="NCBI Pathogen Detection Project"/>
        </authorList>
    </citation>
    <scope>NUCLEOTIDE SEQUENCE</scope>
    <source>
        <strain evidence="8">O50</strain>
    </source>
</reference>
<dbReference type="PANTHER" id="PTHR30086">
    <property type="entry name" value="ARGININE EXPORTER PROTEIN ARGO"/>
    <property type="match status" value="1"/>
</dbReference>
<reference evidence="10" key="1">
    <citation type="submission" date="2015-09" db="EMBL/GenBank/DDBJ databases">
        <title>Prevalence of NDMs in South Africa.</title>
        <authorList>
            <person name="Osei Sekyere J."/>
            <person name="Govinden U."/>
            <person name="Essack S."/>
            <person name="Haldorsen B."/>
            <person name="Samuelsen O."/>
            <person name="Aasnaes B."/>
            <person name="Sundsfjord A."/>
        </authorList>
    </citation>
    <scope>NUCLEOTIDE SEQUENCE [LARGE SCALE GENOMIC DNA]</scope>
    <source>
        <strain evidence="10">ST62:944112508</strain>
    </source>
</reference>
<evidence type="ECO:0000313" key="8">
    <source>
        <dbReference type="EMBL" id="HAT3900272.1"/>
    </source>
</evidence>
<dbReference type="Pfam" id="PF01810">
    <property type="entry name" value="LysE"/>
    <property type="match status" value="1"/>
</dbReference>